<sequence>MAAGDALCAFKAQPIHELKPKDKSKIESLLAYGDRLLVGLSTGSLRIYRVLEPTAAAKGKSKAVELLREEEKFSRRPVQQLAIIKEANLLVSLSDGYVSWHDLQSHELIERLDRTKGASCFAVASNVVKDSDTGVPSLVSRLAVAMKRRLLIWTWRDMELSDSNEAGSEAQLEANVKSLIWLNGERLVAGMDPGFVILDVGSGDVKPIFKGASAVAESSEGELPGLRFAAVSSSGMGYMGMGSWVPRPMATALSKGEVLLAKDVNTLFTDFDGKPLDKRQVPWSLAPEAIGFSYPYLLGLQPVEKGTLQIRNPDTLSLLQTISLPQAQILHVPQPNISLAHAGKGFLVASERTIWRMNAQDYDSQLLALVAKLRFDEALSLLGLLEDTLINDKQGRIRDIKIKKATWTFHQQKYIPALDLFTEAQAPPEYVVALYPKAIAGDLSSISESDDTEDDHDGEGKDAKDDGPQHSTPTKTVFGKLIPGGGARNRPDSDTASIRSSRFDAETSTTRGGKPPVVAKRQDKPLEGNDLRQAIAALNSFLAQARVRVKDHLNVDGTLKESTISLDQETGRPPFANLLPQKLFEDVSEKEKIDWQEELLSVAKLVDTTLFRSYMLASPTLAGSLFRIDNFCDSSVVQNSLYESERYNDLLDFLHGKKLHRQSLEMLAKFGKGEVEGHVPEGLEGPQRTVAYLKHLGPELLDLVLEFVRWPISVDQDAGMSVFTEDSRNAEEMPRERVLDFLKAIDVTLEQRYLEHIIQEWDDTNADHHQALVEVYIKELKDIDSTNAEEVIRGDQEGLKNKLQKFLGKSDWFNKAKTLQQLPKDDVTFAEARAIVLEKIGNHRQALSIYVYQLNDPVKAEDYCNRIYLQQQEQELQEQNKKIQQINHGNQARRMSNKFGSKPPIMPRQVPSEDTGSNVFAILLSLYLRPPSDKEEKRWPEALELLSKHGARLPASSTLDLMPDDLAVAELTAYFRGRIRTGTTARREASIMASLEGVRKVGVERSLLLGNEGGFMGRNRSVRITEDGHCKVCGRRFGATAIRVWPDGTVVHYGCAGDAGGRVATGGLRVVSSGWG</sequence>
<dbReference type="EMBL" id="MU003783">
    <property type="protein sequence ID" value="KAF2722339.1"/>
    <property type="molecule type" value="Genomic_DNA"/>
</dbReference>
<dbReference type="AlphaFoldDB" id="A0A9P4UQ12"/>
<dbReference type="PROSITE" id="PS50219">
    <property type="entry name" value="CNH"/>
    <property type="match status" value="1"/>
</dbReference>
<dbReference type="GO" id="GO:0000329">
    <property type="term" value="C:fungal-type vacuole membrane"/>
    <property type="evidence" value="ECO:0007669"/>
    <property type="project" value="TreeGrafter"/>
</dbReference>
<comment type="subcellular location">
    <subcellularLocation>
        <location evidence="1">Endomembrane system</location>
        <topology evidence="1">Peripheral membrane protein</topology>
    </subcellularLocation>
</comment>
<evidence type="ECO:0000259" key="6">
    <source>
        <dbReference type="PROSITE" id="PS50219"/>
    </source>
</evidence>
<dbReference type="InterPro" id="IPR032914">
    <property type="entry name" value="Vam6/VPS39/TRAP1"/>
</dbReference>
<dbReference type="OrthoDB" id="5325112at2759"/>
<evidence type="ECO:0000256" key="2">
    <source>
        <dbReference type="ARBA" id="ARBA00023136"/>
    </source>
</evidence>
<dbReference type="InterPro" id="IPR001180">
    <property type="entry name" value="CNH_dom"/>
</dbReference>
<protein>
    <recommendedName>
        <fullName evidence="6">CNH domain-containing protein</fullName>
    </recommendedName>
</protein>
<dbReference type="GO" id="GO:0034058">
    <property type="term" value="P:endosomal vesicle fusion"/>
    <property type="evidence" value="ECO:0007669"/>
    <property type="project" value="TreeGrafter"/>
</dbReference>
<evidence type="ECO:0000256" key="5">
    <source>
        <dbReference type="SAM" id="MobiDB-lite"/>
    </source>
</evidence>
<dbReference type="SUPFAM" id="SSF50978">
    <property type="entry name" value="WD40 repeat-like"/>
    <property type="match status" value="1"/>
</dbReference>
<dbReference type="GO" id="GO:0006914">
    <property type="term" value="P:autophagy"/>
    <property type="evidence" value="ECO:0007669"/>
    <property type="project" value="TreeGrafter"/>
</dbReference>
<dbReference type="InterPro" id="IPR015943">
    <property type="entry name" value="WD40/YVTN_repeat-like_dom_sf"/>
</dbReference>
<dbReference type="PANTHER" id="PTHR12894">
    <property type="entry name" value="CNH DOMAIN CONTAINING"/>
    <property type="match status" value="1"/>
</dbReference>
<keyword evidence="2" id="KW-0472">Membrane</keyword>
<dbReference type="Pfam" id="PF10366">
    <property type="entry name" value="Vps39_1"/>
    <property type="match status" value="1"/>
</dbReference>
<feature type="compositionally biased region" description="Acidic residues" evidence="5">
    <location>
        <begin position="448"/>
        <end position="457"/>
    </location>
</feature>
<reference evidence="7" key="1">
    <citation type="journal article" date="2020" name="Stud. Mycol.">
        <title>101 Dothideomycetes genomes: a test case for predicting lifestyles and emergence of pathogens.</title>
        <authorList>
            <person name="Haridas S."/>
            <person name="Albert R."/>
            <person name="Binder M."/>
            <person name="Bloem J."/>
            <person name="Labutti K."/>
            <person name="Salamov A."/>
            <person name="Andreopoulos B."/>
            <person name="Baker S."/>
            <person name="Barry K."/>
            <person name="Bills G."/>
            <person name="Bluhm B."/>
            <person name="Cannon C."/>
            <person name="Castanera R."/>
            <person name="Culley D."/>
            <person name="Daum C."/>
            <person name="Ezra D."/>
            <person name="Gonzalez J."/>
            <person name="Henrissat B."/>
            <person name="Kuo A."/>
            <person name="Liang C."/>
            <person name="Lipzen A."/>
            <person name="Lutzoni F."/>
            <person name="Magnuson J."/>
            <person name="Mondo S."/>
            <person name="Nolan M."/>
            <person name="Ohm R."/>
            <person name="Pangilinan J."/>
            <person name="Park H.-J."/>
            <person name="Ramirez L."/>
            <person name="Alfaro M."/>
            <person name="Sun H."/>
            <person name="Tritt A."/>
            <person name="Yoshinaga Y."/>
            <person name="Zwiers L.-H."/>
            <person name="Turgeon B."/>
            <person name="Goodwin S."/>
            <person name="Spatafora J."/>
            <person name="Crous P."/>
            <person name="Grigoriev I."/>
        </authorList>
    </citation>
    <scope>NUCLEOTIDE SEQUENCE</scope>
    <source>
        <strain evidence="7">CBS 116435</strain>
    </source>
</reference>
<feature type="repeat" description="CHCR" evidence="4">
    <location>
        <begin position="726"/>
        <end position="898"/>
    </location>
</feature>
<evidence type="ECO:0000256" key="4">
    <source>
        <dbReference type="PROSITE-ProRule" id="PRU01006"/>
    </source>
</evidence>
<dbReference type="InterPro" id="IPR000547">
    <property type="entry name" value="Clathrin_H-chain/VPS_repeat"/>
</dbReference>
<proteinExistence type="inferred from homology"/>
<gene>
    <name evidence="7" type="ORF">K431DRAFT_266742</name>
</gene>
<dbReference type="GO" id="GO:0006886">
    <property type="term" value="P:intracellular protein transport"/>
    <property type="evidence" value="ECO:0007669"/>
    <property type="project" value="UniProtKB-UniRule"/>
</dbReference>
<comment type="caution">
    <text evidence="7">The sequence shown here is derived from an EMBL/GenBank/DDBJ whole genome shotgun (WGS) entry which is preliminary data.</text>
</comment>
<evidence type="ECO:0000256" key="3">
    <source>
        <dbReference type="ARBA" id="ARBA00038201"/>
    </source>
</evidence>
<evidence type="ECO:0000313" key="8">
    <source>
        <dbReference type="Proteomes" id="UP000799441"/>
    </source>
</evidence>
<dbReference type="Pfam" id="PF00780">
    <property type="entry name" value="CNH"/>
    <property type="match status" value="1"/>
</dbReference>
<feature type="compositionally biased region" description="Basic and acidic residues" evidence="5">
    <location>
        <begin position="458"/>
        <end position="468"/>
    </location>
</feature>
<name>A0A9P4UQ12_9PEZI</name>
<evidence type="ECO:0000313" key="7">
    <source>
        <dbReference type="EMBL" id="KAF2722339.1"/>
    </source>
</evidence>
<keyword evidence="8" id="KW-1185">Reference proteome</keyword>
<feature type="domain" description="CNH" evidence="6">
    <location>
        <begin position="23"/>
        <end position="337"/>
    </location>
</feature>
<organism evidence="7 8">
    <name type="scientific">Polychaeton citri CBS 116435</name>
    <dbReference type="NCBI Taxonomy" id="1314669"/>
    <lineage>
        <taxon>Eukaryota</taxon>
        <taxon>Fungi</taxon>
        <taxon>Dikarya</taxon>
        <taxon>Ascomycota</taxon>
        <taxon>Pezizomycotina</taxon>
        <taxon>Dothideomycetes</taxon>
        <taxon>Dothideomycetidae</taxon>
        <taxon>Capnodiales</taxon>
        <taxon>Capnodiaceae</taxon>
        <taxon>Polychaeton</taxon>
    </lineage>
</organism>
<dbReference type="InterPro" id="IPR019453">
    <property type="entry name" value="VPS39/TGFA1_Znf"/>
</dbReference>
<dbReference type="PANTHER" id="PTHR12894:SF49">
    <property type="entry name" value="VAM6_VPS39-LIKE PROTEIN"/>
    <property type="match status" value="1"/>
</dbReference>
<dbReference type="Proteomes" id="UP000799441">
    <property type="component" value="Unassembled WGS sequence"/>
</dbReference>
<dbReference type="Pfam" id="PF10367">
    <property type="entry name" value="zf-Vps39_C"/>
    <property type="match status" value="1"/>
</dbReference>
<dbReference type="InterPro" id="IPR019452">
    <property type="entry name" value="VPS39/TGF_beta_rcpt-assoc_1"/>
</dbReference>
<dbReference type="Gene3D" id="2.130.10.10">
    <property type="entry name" value="YVTN repeat-like/Quinoprotein amine dehydrogenase"/>
    <property type="match status" value="1"/>
</dbReference>
<dbReference type="InterPro" id="IPR036322">
    <property type="entry name" value="WD40_repeat_dom_sf"/>
</dbReference>
<feature type="compositionally biased region" description="Polar residues" evidence="5">
    <location>
        <begin position="494"/>
        <end position="511"/>
    </location>
</feature>
<dbReference type="GO" id="GO:0012505">
    <property type="term" value="C:endomembrane system"/>
    <property type="evidence" value="ECO:0007669"/>
    <property type="project" value="UniProtKB-SubCell"/>
</dbReference>
<dbReference type="PROSITE" id="PS50236">
    <property type="entry name" value="CHCR"/>
    <property type="match status" value="1"/>
</dbReference>
<feature type="region of interest" description="Disordered" evidence="5">
    <location>
        <begin position="445"/>
        <end position="522"/>
    </location>
</feature>
<comment type="similarity">
    <text evidence="3">Belongs to the VAM6/VPS39 family.</text>
</comment>
<accession>A0A9P4UQ12</accession>
<evidence type="ECO:0000256" key="1">
    <source>
        <dbReference type="ARBA" id="ARBA00004184"/>
    </source>
</evidence>